<protein>
    <recommendedName>
        <fullName evidence="1">YgjP-like metallopeptidase domain-containing protein</fullName>
    </recommendedName>
</protein>
<accession>A0A1H0VZS5</accession>
<dbReference type="CDD" id="cd07344">
    <property type="entry name" value="M48_yhfN_like"/>
    <property type="match status" value="1"/>
</dbReference>
<keyword evidence="3" id="KW-1185">Reference proteome</keyword>
<dbReference type="RefSeq" id="WP_090856312.1">
    <property type="nucleotide sequence ID" value="NZ_FNJU01000008.1"/>
</dbReference>
<dbReference type="STRING" id="930152.SAMN05216565_108110"/>
<dbReference type="Pfam" id="PF01863">
    <property type="entry name" value="YgjP-like"/>
    <property type="match status" value="1"/>
</dbReference>
<evidence type="ECO:0000259" key="1">
    <source>
        <dbReference type="Pfam" id="PF01863"/>
    </source>
</evidence>
<evidence type="ECO:0000313" key="3">
    <source>
        <dbReference type="Proteomes" id="UP000199159"/>
    </source>
</evidence>
<dbReference type="Gene3D" id="3.30.2010.10">
    <property type="entry name" value="Metalloproteases ('zincins'), catalytic domain"/>
    <property type="match status" value="1"/>
</dbReference>
<dbReference type="InterPro" id="IPR053136">
    <property type="entry name" value="UTP_pyrophosphatase-like"/>
</dbReference>
<dbReference type="Proteomes" id="UP000199159">
    <property type="component" value="Unassembled WGS sequence"/>
</dbReference>
<dbReference type="PANTHER" id="PTHR30399:SF1">
    <property type="entry name" value="UTP PYROPHOSPHATASE"/>
    <property type="match status" value="1"/>
</dbReference>
<dbReference type="AlphaFoldDB" id="A0A1H0VZS5"/>
<name>A0A1H0VZS5_9BACI</name>
<dbReference type="EMBL" id="FNJU01000008">
    <property type="protein sequence ID" value="SDP83768.1"/>
    <property type="molecule type" value="Genomic_DNA"/>
</dbReference>
<dbReference type="InterPro" id="IPR002725">
    <property type="entry name" value="YgjP-like_metallopeptidase"/>
</dbReference>
<sequence length="235" mass="27844">MIHTYSGETINYEIHYRKKSSHGIAIDTYGNLVVQVPKGTTDESVMSLLEGNWGLIQQKIKEMKDRLDGPQEKVYEHGESFLYLGNSYPIQIHQDKSREQDHVVFEKDILHIYVRQLEDEKIKQALKRFYYKQCKALVEKSIKSHQSYFKVKPRSIRITDNNTNWGTCDSNLQLTFNWKLAMAPLQVIDYVVVHEMCHMVHLNHDRSFWRLVGKIMPDYKEKENWLAYSNWKMSV</sequence>
<dbReference type="PANTHER" id="PTHR30399">
    <property type="entry name" value="UNCHARACTERIZED PROTEIN YGJP"/>
    <property type="match status" value="1"/>
</dbReference>
<feature type="domain" description="YgjP-like metallopeptidase" evidence="1">
    <location>
        <begin position="23"/>
        <end position="227"/>
    </location>
</feature>
<proteinExistence type="predicted"/>
<reference evidence="3" key="1">
    <citation type="submission" date="2016-10" db="EMBL/GenBank/DDBJ databases">
        <authorList>
            <person name="Varghese N."/>
            <person name="Submissions S."/>
        </authorList>
    </citation>
    <scope>NUCLEOTIDE SEQUENCE [LARGE SCALE GENOMIC DNA]</scope>
    <source>
        <strain evidence="3">IBRC-M10078</strain>
    </source>
</reference>
<dbReference type="OrthoDB" id="9811177at2"/>
<organism evidence="2 3">
    <name type="scientific">Litchfieldia salsa</name>
    <dbReference type="NCBI Taxonomy" id="930152"/>
    <lineage>
        <taxon>Bacteria</taxon>
        <taxon>Bacillati</taxon>
        <taxon>Bacillota</taxon>
        <taxon>Bacilli</taxon>
        <taxon>Bacillales</taxon>
        <taxon>Bacillaceae</taxon>
        <taxon>Litchfieldia</taxon>
    </lineage>
</organism>
<evidence type="ECO:0000313" key="2">
    <source>
        <dbReference type="EMBL" id="SDP83768.1"/>
    </source>
</evidence>
<gene>
    <name evidence="2" type="ORF">SAMN05216565_108110</name>
</gene>